<evidence type="ECO:0000256" key="5">
    <source>
        <dbReference type="SAM" id="Coils"/>
    </source>
</evidence>
<protein>
    <recommendedName>
        <fullName evidence="4">Tektin</fullName>
    </recommendedName>
</protein>
<dbReference type="GO" id="GO:0015630">
    <property type="term" value="C:microtubule cytoskeleton"/>
    <property type="evidence" value="ECO:0007669"/>
    <property type="project" value="UniProtKB-UniRule"/>
</dbReference>
<sequence>MGPSRALSPNRSWRRQGSQERNVRTLRQALHDKEAPMRVAESRLYTRAQRPNVELCCDGPQISLVNEAGEISSTMEALQEKLSEAGQSLRDLESTRMALEKDISCKMHSLMIDVQKCMSHRTRYPTVLALAGY</sequence>
<name>A0A9Q1FNA4_SYNKA</name>
<keyword evidence="8" id="KW-1185">Reference proteome</keyword>
<keyword evidence="4" id="KW-0966">Cell projection</keyword>
<dbReference type="Pfam" id="PF03148">
    <property type="entry name" value="Tektin"/>
    <property type="match status" value="1"/>
</dbReference>
<evidence type="ECO:0000313" key="7">
    <source>
        <dbReference type="EMBL" id="KAJ8363067.1"/>
    </source>
</evidence>
<dbReference type="PRINTS" id="PR00511">
    <property type="entry name" value="TEKTIN"/>
</dbReference>
<dbReference type="GO" id="GO:0005930">
    <property type="term" value="C:axoneme"/>
    <property type="evidence" value="ECO:0007669"/>
    <property type="project" value="UniProtKB-SubCell"/>
</dbReference>
<dbReference type="PANTHER" id="PTHR19960:SF12">
    <property type="entry name" value="TEKTIN-4"/>
    <property type="match status" value="1"/>
</dbReference>
<dbReference type="InterPro" id="IPR000435">
    <property type="entry name" value="Tektins"/>
</dbReference>
<comment type="caution">
    <text evidence="7">The sequence shown here is derived from an EMBL/GenBank/DDBJ whole genome shotgun (WGS) entry which is preliminary data.</text>
</comment>
<evidence type="ECO:0000256" key="2">
    <source>
        <dbReference type="ARBA" id="ARBA00022490"/>
    </source>
</evidence>
<evidence type="ECO:0000313" key="8">
    <source>
        <dbReference type="Proteomes" id="UP001152622"/>
    </source>
</evidence>
<dbReference type="OrthoDB" id="5788000at2759"/>
<feature type="compositionally biased region" description="Polar residues" evidence="6">
    <location>
        <begin position="7"/>
        <end position="16"/>
    </location>
</feature>
<keyword evidence="3 5" id="KW-0175">Coiled coil</keyword>
<comment type="subcellular location">
    <subcellularLocation>
        <location evidence="4">Cytoplasm</location>
        <location evidence="4">Cytoskeleton</location>
        <location evidence="4">Cilium axoneme</location>
    </subcellularLocation>
</comment>
<keyword evidence="4" id="KW-0969">Cilium</keyword>
<accession>A0A9Q1FNA4</accession>
<evidence type="ECO:0000256" key="6">
    <source>
        <dbReference type="SAM" id="MobiDB-lite"/>
    </source>
</evidence>
<dbReference type="EMBL" id="JAINUF010000004">
    <property type="protein sequence ID" value="KAJ8363067.1"/>
    <property type="molecule type" value="Genomic_DNA"/>
</dbReference>
<dbReference type="GO" id="GO:0060294">
    <property type="term" value="P:cilium movement involved in cell motility"/>
    <property type="evidence" value="ECO:0007669"/>
    <property type="project" value="UniProtKB-UniRule"/>
</dbReference>
<evidence type="ECO:0000256" key="4">
    <source>
        <dbReference type="RuleBase" id="RU367040"/>
    </source>
</evidence>
<dbReference type="GO" id="GO:0005634">
    <property type="term" value="C:nucleus"/>
    <property type="evidence" value="ECO:0007669"/>
    <property type="project" value="TreeGrafter"/>
</dbReference>
<feature type="region of interest" description="Disordered" evidence="6">
    <location>
        <begin position="1"/>
        <end position="23"/>
    </location>
</feature>
<reference evidence="7" key="1">
    <citation type="journal article" date="2023" name="Science">
        <title>Genome structures resolve the early diversification of teleost fishes.</title>
        <authorList>
            <person name="Parey E."/>
            <person name="Louis A."/>
            <person name="Montfort J."/>
            <person name="Bouchez O."/>
            <person name="Roques C."/>
            <person name="Iampietro C."/>
            <person name="Lluch J."/>
            <person name="Castinel A."/>
            <person name="Donnadieu C."/>
            <person name="Desvignes T."/>
            <person name="Floi Bucao C."/>
            <person name="Jouanno E."/>
            <person name="Wen M."/>
            <person name="Mejri S."/>
            <person name="Dirks R."/>
            <person name="Jansen H."/>
            <person name="Henkel C."/>
            <person name="Chen W.J."/>
            <person name="Zahm M."/>
            <person name="Cabau C."/>
            <person name="Klopp C."/>
            <person name="Thompson A.W."/>
            <person name="Robinson-Rechavi M."/>
            <person name="Braasch I."/>
            <person name="Lecointre G."/>
            <person name="Bobe J."/>
            <person name="Postlethwait J.H."/>
            <person name="Berthelot C."/>
            <person name="Roest Crollius H."/>
            <person name="Guiguen Y."/>
        </authorList>
    </citation>
    <scope>NUCLEOTIDE SEQUENCE</scope>
    <source>
        <strain evidence="7">WJC10195</strain>
    </source>
</reference>
<evidence type="ECO:0000256" key="1">
    <source>
        <dbReference type="ARBA" id="ARBA00007209"/>
    </source>
</evidence>
<dbReference type="AlphaFoldDB" id="A0A9Q1FNA4"/>
<organism evidence="7 8">
    <name type="scientific">Synaphobranchus kaupii</name>
    <name type="common">Kaup's arrowtooth eel</name>
    <dbReference type="NCBI Taxonomy" id="118154"/>
    <lineage>
        <taxon>Eukaryota</taxon>
        <taxon>Metazoa</taxon>
        <taxon>Chordata</taxon>
        <taxon>Craniata</taxon>
        <taxon>Vertebrata</taxon>
        <taxon>Euteleostomi</taxon>
        <taxon>Actinopterygii</taxon>
        <taxon>Neopterygii</taxon>
        <taxon>Teleostei</taxon>
        <taxon>Anguilliformes</taxon>
        <taxon>Synaphobranchidae</taxon>
        <taxon>Synaphobranchus</taxon>
    </lineage>
</organism>
<evidence type="ECO:0000256" key="3">
    <source>
        <dbReference type="ARBA" id="ARBA00023054"/>
    </source>
</evidence>
<dbReference type="Proteomes" id="UP001152622">
    <property type="component" value="Chromosome 4"/>
</dbReference>
<dbReference type="GO" id="GO:0036126">
    <property type="term" value="C:sperm flagellum"/>
    <property type="evidence" value="ECO:0007669"/>
    <property type="project" value="TreeGrafter"/>
</dbReference>
<proteinExistence type="inferred from homology"/>
<keyword evidence="2" id="KW-0963">Cytoplasm</keyword>
<dbReference type="GO" id="GO:0060271">
    <property type="term" value="P:cilium assembly"/>
    <property type="evidence" value="ECO:0007669"/>
    <property type="project" value="UniProtKB-UniRule"/>
</dbReference>
<comment type="similarity">
    <text evidence="1 4">Belongs to the tektin family.</text>
</comment>
<dbReference type="PANTHER" id="PTHR19960">
    <property type="entry name" value="TEKTIN"/>
    <property type="match status" value="1"/>
</dbReference>
<dbReference type="InterPro" id="IPR048256">
    <property type="entry name" value="Tektin-like"/>
</dbReference>
<keyword evidence="4" id="KW-0282">Flagellum</keyword>
<feature type="coiled-coil region" evidence="5">
    <location>
        <begin position="75"/>
        <end position="102"/>
    </location>
</feature>
<gene>
    <name evidence="7" type="ORF">SKAU_G00118980</name>
</gene>